<name>A0ABR4A511_9LECA</name>
<sequence length="398" mass="45137">MVTCLSVMEYQHSRLIDPSEYMSDGLEGLCDGIPLREHNDPIREDIGSIRAQEDWSRLVQPLHHYKGGMAARFNLMSIAVPECLPERLEIICYANEFAFLHDDITDNVEQKQGDIENDAMLEALREGAQNGAIQFKGSGKNQIQMQMLQEMMTIDRERAMTTTRAWAKFVQLAAGRQNDATFANLEEYIPYRMLDIGEMFWFGIVTFGMAIAIPEEEMETCEQLMRPAWIILGLQNDLFSWEKEYTSATRQGLSNVANAIWVLMKEHSIDVDNAKELCRGIVKENVTKYQHIVQVNKDNACLSRDLRRYMKAMQYSLSGNAVWSLTCPRYHAKATFNRYQLAMMEKGIANALKPCGEINGIMIGGVSGKVDSIFPVSNVSDSRRELEDPSQQNGCGTE</sequence>
<dbReference type="Pfam" id="PF19086">
    <property type="entry name" value="Terpene_syn_C_2"/>
    <property type="match status" value="1"/>
</dbReference>
<dbReference type="Gene3D" id="1.10.600.10">
    <property type="entry name" value="Farnesyl Diphosphate Synthase"/>
    <property type="match status" value="1"/>
</dbReference>
<evidence type="ECO:0000256" key="1">
    <source>
        <dbReference type="ARBA" id="ARBA00001946"/>
    </source>
</evidence>
<organism evidence="5 6">
    <name type="scientific">Stereocaulon virgatum</name>
    <dbReference type="NCBI Taxonomy" id="373712"/>
    <lineage>
        <taxon>Eukaryota</taxon>
        <taxon>Fungi</taxon>
        <taxon>Dikarya</taxon>
        <taxon>Ascomycota</taxon>
        <taxon>Pezizomycotina</taxon>
        <taxon>Lecanoromycetes</taxon>
        <taxon>OSLEUM clade</taxon>
        <taxon>Lecanoromycetidae</taxon>
        <taxon>Lecanorales</taxon>
        <taxon>Lecanorineae</taxon>
        <taxon>Stereocaulaceae</taxon>
        <taxon>Stereocaulon</taxon>
    </lineage>
</organism>
<keyword evidence="4" id="KW-0456">Lyase</keyword>
<dbReference type="InterPro" id="IPR008949">
    <property type="entry name" value="Isoprenoid_synthase_dom_sf"/>
</dbReference>
<keyword evidence="6" id="KW-1185">Reference proteome</keyword>
<evidence type="ECO:0000256" key="4">
    <source>
        <dbReference type="RuleBase" id="RU366034"/>
    </source>
</evidence>
<evidence type="ECO:0000313" key="5">
    <source>
        <dbReference type="EMBL" id="KAL2041007.1"/>
    </source>
</evidence>
<dbReference type="PANTHER" id="PTHR35201:SF4">
    <property type="entry name" value="BETA-PINACENE SYNTHASE-RELATED"/>
    <property type="match status" value="1"/>
</dbReference>
<keyword evidence="4" id="KW-0479">Metal-binding</keyword>
<protein>
    <recommendedName>
        <fullName evidence="4">Terpene synthase</fullName>
        <ecNumber evidence="4">4.2.3.-</ecNumber>
    </recommendedName>
</protein>
<accession>A0ABR4A511</accession>
<dbReference type="EMBL" id="JBEFKJ010000019">
    <property type="protein sequence ID" value="KAL2041007.1"/>
    <property type="molecule type" value="Genomic_DNA"/>
</dbReference>
<dbReference type="SUPFAM" id="SSF48576">
    <property type="entry name" value="Terpenoid synthases"/>
    <property type="match status" value="1"/>
</dbReference>
<comment type="cofactor">
    <cofactor evidence="1 4">
        <name>Mg(2+)</name>
        <dbReference type="ChEBI" id="CHEBI:18420"/>
    </cofactor>
</comment>
<dbReference type="EC" id="4.2.3.-" evidence="4"/>
<reference evidence="5 6" key="1">
    <citation type="submission" date="2024-09" db="EMBL/GenBank/DDBJ databases">
        <title>Rethinking Asexuality: The Enigmatic Case of Functional Sexual Genes in Lepraria (Stereocaulaceae).</title>
        <authorList>
            <person name="Doellman M."/>
            <person name="Sun Y."/>
            <person name="Barcenas-Pena A."/>
            <person name="Lumbsch H.T."/>
            <person name="Grewe F."/>
        </authorList>
    </citation>
    <scope>NUCLEOTIDE SEQUENCE [LARGE SCALE GENOMIC DNA]</scope>
    <source>
        <strain evidence="5 6">Mercado 3170</strain>
    </source>
</reference>
<gene>
    <name evidence="5" type="ORF">N7G274_006465</name>
</gene>
<evidence type="ECO:0000256" key="3">
    <source>
        <dbReference type="ARBA" id="ARBA00022842"/>
    </source>
</evidence>
<evidence type="ECO:0000313" key="6">
    <source>
        <dbReference type="Proteomes" id="UP001590950"/>
    </source>
</evidence>
<keyword evidence="3 4" id="KW-0460">Magnesium</keyword>
<comment type="similarity">
    <text evidence="2 4">Belongs to the terpene synthase family.</text>
</comment>
<evidence type="ECO:0000256" key="2">
    <source>
        <dbReference type="ARBA" id="ARBA00006333"/>
    </source>
</evidence>
<dbReference type="InterPro" id="IPR034686">
    <property type="entry name" value="Terpene_cyclase-like_2"/>
</dbReference>
<comment type="caution">
    <text evidence="5">The sequence shown here is derived from an EMBL/GenBank/DDBJ whole genome shotgun (WGS) entry which is preliminary data.</text>
</comment>
<dbReference type="PANTHER" id="PTHR35201">
    <property type="entry name" value="TERPENE SYNTHASE"/>
    <property type="match status" value="1"/>
</dbReference>
<dbReference type="Proteomes" id="UP001590950">
    <property type="component" value="Unassembled WGS sequence"/>
</dbReference>
<proteinExistence type="inferred from homology"/>